<accession>A0A8B8INB2</accession>
<dbReference type="SUPFAM" id="SSF53474">
    <property type="entry name" value="alpha/beta-Hydrolases"/>
    <property type="match status" value="1"/>
</dbReference>
<evidence type="ECO:0000256" key="1">
    <source>
        <dbReference type="ARBA" id="ARBA00004502"/>
    </source>
</evidence>
<keyword evidence="9" id="KW-0812">Transmembrane</keyword>
<dbReference type="InterPro" id="IPR029058">
    <property type="entry name" value="AB_hydrolase_fold"/>
</dbReference>
<evidence type="ECO:0000256" key="6">
    <source>
        <dbReference type="ARBA" id="ARBA00031924"/>
    </source>
</evidence>
<evidence type="ECO:0000313" key="11">
    <source>
        <dbReference type="RefSeq" id="XP_026497957.2"/>
    </source>
</evidence>
<gene>
    <name evidence="11 12" type="primary">LOC113402052</name>
</gene>
<evidence type="ECO:0000256" key="7">
    <source>
        <dbReference type="ARBA" id="ARBA00039150"/>
    </source>
</evidence>
<dbReference type="RefSeq" id="XP_026497958.2">
    <property type="nucleotide sequence ID" value="XM_026642173.2"/>
</dbReference>
<sequence length="311" mass="35746">MKQVSSKINMNRVSKTLNNVQSNILTWGNPFGDNGQEVVICITGNPGVSDFYIDFGSELYRNLRLPVCVLGHAGHEGNSHNKSTISKNDLALFNLEGQLQHKLDFIENHVNQTSKIHLVGHSIGAWIIIELLQKNEKLMERVLSVNLLFPTLQRMAESRNGIFVNNVFRKFDWFILFLCKLLYVLPTFVFRFIVYLYLLVTSMPSCYSDTIMQLVDHNVIEKVFLMAFDEMDTVTTLNRDGLNKVKHMTNVIYGHQDNWAPLEYMEDIKKYQPHIQMTETHNIDHAFVLKSSECVANMVANFIKAKSIKKS</sequence>
<name>A0A8B8INB2_VANTA</name>
<dbReference type="Proteomes" id="UP001652626">
    <property type="component" value="Chromosome 2"/>
</dbReference>
<protein>
    <recommendedName>
        <fullName evidence="3">Lipid droplet-associated hydrolase</fullName>
        <ecNumber evidence="7">3.1.1.13</ecNumber>
    </recommendedName>
    <alternativeName>
        <fullName evidence="6">Lipid droplet-associated serine hydrolase</fullName>
    </alternativeName>
</protein>
<dbReference type="OMA" id="WVPVSYY"/>
<comment type="similarity">
    <text evidence="2">Belongs to the AB hydrolase superfamily. LDAH family.</text>
</comment>
<evidence type="ECO:0000313" key="12">
    <source>
        <dbReference type="RefSeq" id="XP_026497958.2"/>
    </source>
</evidence>
<comment type="catalytic activity">
    <reaction evidence="8">
        <text>a cholesterol ester + H2O = cholesterol + a fatty acid + H(+)</text>
        <dbReference type="Rhea" id="RHEA:36403"/>
        <dbReference type="ChEBI" id="CHEBI:15377"/>
        <dbReference type="ChEBI" id="CHEBI:15378"/>
        <dbReference type="ChEBI" id="CHEBI:16113"/>
        <dbReference type="ChEBI" id="CHEBI:17002"/>
        <dbReference type="ChEBI" id="CHEBI:28868"/>
        <dbReference type="EC" id="3.1.1.13"/>
    </reaction>
    <physiologicalReaction direction="left-to-right" evidence="8">
        <dbReference type="Rhea" id="RHEA:36404"/>
    </physiologicalReaction>
</comment>
<evidence type="ECO:0000256" key="4">
    <source>
        <dbReference type="ARBA" id="ARBA00022677"/>
    </source>
</evidence>
<dbReference type="AlphaFoldDB" id="A0A8B8INB2"/>
<evidence type="ECO:0000256" key="5">
    <source>
        <dbReference type="ARBA" id="ARBA00022801"/>
    </source>
</evidence>
<organism evidence="10 11">
    <name type="scientific">Vanessa tameamea</name>
    <name type="common">Kamehameha butterfly</name>
    <dbReference type="NCBI Taxonomy" id="334116"/>
    <lineage>
        <taxon>Eukaryota</taxon>
        <taxon>Metazoa</taxon>
        <taxon>Ecdysozoa</taxon>
        <taxon>Arthropoda</taxon>
        <taxon>Hexapoda</taxon>
        <taxon>Insecta</taxon>
        <taxon>Pterygota</taxon>
        <taxon>Neoptera</taxon>
        <taxon>Endopterygota</taxon>
        <taxon>Lepidoptera</taxon>
        <taxon>Glossata</taxon>
        <taxon>Ditrysia</taxon>
        <taxon>Papilionoidea</taxon>
        <taxon>Nymphalidae</taxon>
        <taxon>Nymphalinae</taxon>
        <taxon>Vanessa</taxon>
    </lineage>
</organism>
<dbReference type="PANTHER" id="PTHR13390:SF0">
    <property type="entry name" value="LIPID DROPLET-ASSOCIATED HYDROLASE"/>
    <property type="match status" value="1"/>
</dbReference>
<keyword evidence="9" id="KW-1133">Transmembrane helix</keyword>
<dbReference type="Gene3D" id="3.40.50.1820">
    <property type="entry name" value="alpha/beta hydrolase"/>
    <property type="match status" value="1"/>
</dbReference>
<dbReference type="PANTHER" id="PTHR13390">
    <property type="entry name" value="LIPASE"/>
    <property type="match status" value="1"/>
</dbReference>
<reference evidence="10 11" key="1">
    <citation type="submission" date="2025-05" db="UniProtKB">
        <authorList>
            <consortium name="RefSeq"/>
        </authorList>
    </citation>
    <scope>NUCLEOTIDE SEQUENCE [LARGE SCALE GENOMIC DNA]</scope>
    <source>
        <tissue evidence="11 12">Whole body</tissue>
    </source>
</reference>
<dbReference type="GO" id="GO:0005811">
    <property type="term" value="C:lipid droplet"/>
    <property type="evidence" value="ECO:0007669"/>
    <property type="project" value="UniProtKB-SubCell"/>
</dbReference>
<keyword evidence="5 11" id="KW-0378">Hydrolase</keyword>
<evidence type="ECO:0000256" key="9">
    <source>
        <dbReference type="SAM" id="Phobius"/>
    </source>
</evidence>
<dbReference type="InterPro" id="IPR019363">
    <property type="entry name" value="LDAH"/>
</dbReference>
<dbReference type="Pfam" id="PF10230">
    <property type="entry name" value="LIDHydrolase"/>
    <property type="match status" value="1"/>
</dbReference>
<keyword evidence="9" id="KW-0472">Membrane</keyword>
<dbReference type="EC" id="3.1.1.13" evidence="7"/>
<dbReference type="GO" id="GO:0004771">
    <property type="term" value="F:sterol ester esterase activity"/>
    <property type="evidence" value="ECO:0007669"/>
    <property type="project" value="UniProtKB-EC"/>
</dbReference>
<evidence type="ECO:0000256" key="8">
    <source>
        <dbReference type="ARBA" id="ARBA00049527"/>
    </source>
</evidence>
<dbReference type="GeneID" id="113402052"/>
<keyword evidence="10" id="KW-1185">Reference proteome</keyword>
<evidence type="ECO:0000256" key="2">
    <source>
        <dbReference type="ARBA" id="ARBA00008300"/>
    </source>
</evidence>
<dbReference type="GO" id="GO:0019915">
    <property type="term" value="P:lipid storage"/>
    <property type="evidence" value="ECO:0007669"/>
    <property type="project" value="InterPro"/>
</dbReference>
<feature type="transmembrane region" description="Helical" evidence="9">
    <location>
        <begin position="173"/>
        <end position="198"/>
    </location>
</feature>
<keyword evidence="4" id="KW-0551">Lipid droplet</keyword>
<evidence type="ECO:0000256" key="3">
    <source>
        <dbReference type="ARBA" id="ARBA00019242"/>
    </source>
</evidence>
<evidence type="ECO:0000313" key="10">
    <source>
        <dbReference type="Proteomes" id="UP001652626"/>
    </source>
</evidence>
<dbReference type="OrthoDB" id="448051at2759"/>
<proteinExistence type="inferred from homology"/>
<dbReference type="RefSeq" id="XP_026497957.2">
    <property type="nucleotide sequence ID" value="XM_026642172.2"/>
</dbReference>
<comment type="subcellular location">
    <subcellularLocation>
        <location evidence="1">Lipid droplet</location>
    </subcellularLocation>
</comment>